<proteinExistence type="predicted"/>
<accession>A0A8S5LRT3</accession>
<evidence type="ECO:0000313" key="1">
    <source>
        <dbReference type="EMBL" id="DAD72650.1"/>
    </source>
</evidence>
<protein>
    <submittedName>
        <fullName evidence="1">Uncharacterized protein</fullName>
    </submittedName>
</protein>
<dbReference type="EMBL" id="BK015904">
    <property type="protein sequence ID" value="DAD72650.1"/>
    <property type="molecule type" value="Genomic_DNA"/>
</dbReference>
<name>A0A8S5LRT3_9CAUD</name>
<sequence>MQYKALHCITLHYKALQSIAKHYILWYNTHIN</sequence>
<organism evidence="1">
    <name type="scientific">Siphoviridae sp. ct7EW56</name>
    <dbReference type="NCBI Taxonomy" id="2827562"/>
    <lineage>
        <taxon>Viruses</taxon>
        <taxon>Duplodnaviria</taxon>
        <taxon>Heunggongvirae</taxon>
        <taxon>Uroviricota</taxon>
        <taxon>Caudoviricetes</taxon>
    </lineage>
</organism>
<reference evidence="1" key="1">
    <citation type="journal article" date="2021" name="Proc. Natl. Acad. Sci. U.S.A.">
        <title>A Catalog of Tens of Thousands of Viruses from Human Metagenomes Reveals Hidden Associations with Chronic Diseases.</title>
        <authorList>
            <person name="Tisza M.J."/>
            <person name="Buck C.B."/>
        </authorList>
    </citation>
    <scope>NUCLEOTIDE SEQUENCE</scope>
    <source>
        <strain evidence="1">Ct7EW56</strain>
    </source>
</reference>